<feature type="compositionally biased region" description="Polar residues" evidence="1">
    <location>
        <begin position="511"/>
        <end position="537"/>
    </location>
</feature>
<dbReference type="SUPFAM" id="SSF81296">
    <property type="entry name" value="E set domains"/>
    <property type="match status" value="1"/>
</dbReference>
<dbReference type="PANTHER" id="PTHR11188">
    <property type="entry name" value="ARRESTIN DOMAIN CONTAINING PROTEIN"/>
    <property type="match status" value="1"/>
</dbReference>
<dbReference type="InterPro" id="IPR014752">
    <property type="entry name" value="Arrestin-like_C"/>
</dbReference>
<evidence type="ECO:0000259" key="2">
    <source>
        <dbReference type="SMART" id="SM01017"/>
    </source>
</evidence>
<protein>
    <recommendedName>
        <fullName evidence="2">Arrestin C-terminal-like domain-containing protein</fullName>
    </recommendedName>
</protein>
<dbReference type="GO" id="GO:0005737">
    <property type="term" value="C:cytoplasm"/>
    <property type="evidence" value="ECO:0007669"/>
    <property type="project" value="TreeGrafter"/>
</dbReference>
<dbReference type="GO" id="GO:0015031">
    <property type="term" value="P:protein transport"/>
    <property type="evidence" value="ECO:0007669"/>
    <property type="project" value="TreeGrafter"/>
</dbReference>
<keyword evidence="4" id="KW-1185">Reference proteome</keyword>
<feature type="region of interest" description="Disordered" evidence="1">
    <location>
        <begin position="1"/>
        <end position="30"/>
    </location>
</feature>
<reference evidence="3 4" key="1">
    <citation type="submission" date="2019-12" db="EMBL/GenBank/DDBJ databases">
        <authorList>
            <person name="Floudas D."/>
            <person name="Bentzer J."/>
            <person name="Ahren D."/>
            <person name="Johansson T."/>
            <person name="Persson P."/>
            <person name="Tunlid A."/>
        </authorList>
    </citation>
    <scope>NUCLEOTIDE SEQUENCE [LARGE SCALE GENOMIC DNA]</scope>
    <source>
        <strain evidence="3 4">CBS 102.39</strain>
    </source>
</reference>
<dbReference type="InterPro" id="IPR014756">
    <property type="entry name" value="Ig_E-set"/>
</dbReference>
<feature type="compositionally biased region" description="Basic and acidic residues" evidence="1">
    <location>
        <begin position="381"/>
        <end position="393"/>
    </location>
</feature>
<evidence type="ECO:0000313" key="4">
    <source>
        <dbReference type="Proteomes" id="UP000521872"/>
    </source>
</evidence>
<comment type="caution">
    <text evidence="3">The sequence shown here is derived from an EMBL/GenBank/DDBJ whole genome shotgun (WGS) entry which is preliminary data.</text>
</comment>
<name>A0A8H4R8W1_9AGAR</name>
<accession>A0A8H4R8W1</accession>
<dbReference type="EMBL" id="JAACJL010000001">
    <property type="protein sequence ID" value="KAF4623812.1"/>
    <property type="molecule type" value="Genomic_DNA"/>
</dbReference>
<evidence type="ECO:0000313" key="3">
    <source>
        <dbReference type="EMBL" id="KAF4623812.1"/>
    </source>
</evidence>
<dbReference type="Pfam" id="PF02752">
    <property type="entry name" value="Arrestin_C"/>
    <property type="match status" value="1"/>
</dbReference>
<organism evidence="3 4">
    <name type="scientific">Agrocybe pediades</name>
    <dbReference type="NCBI Taxonomy" id="84607"/>
    <lineage>
        <taxon>Eukaryota</taxon>
        <taxon>Fungi</taxon>
        <taxon>Dikarya</taxon>
        <taxon>Basidiomycota</taxon>
        <taxon>Agaricomycotina</taxon>
        <taxon>Agaricomycetes</taxon>
        <taxon>Agaricomycetidae</taxon>
        <taxon>Agaricales</taxon>
        <taxon>Agaricineae</taxon>
        <taxon>Strophariaceae</taxon>
        <taxon>Agrocybe</taxon>
    </lineage>
</organism>
<proteinExistence type="predicted"/>
<feature type="compositionally biased region" description="Polar residues" evidence="1">
    <location>
        <begin position="396"/>
        <end position="408"/>
    </location>
</feature>
<feature type="region of interest" description="Disordered" evidence="1">
    <location>
        <begin position="493"/>
        <end position="570"/>
    </location>
</feature>
<sequence>MDHDYPSGLGIDFDPSEMAPSPLTGTPHSTDTGEINSCISICGTSAKSLPATPGPWEVSEPDDRNLLAGVSLTGDFTALKGTLPSLRQFGRSGRTGNTLDDWSIWTDLDIATILGDPNSRLKAGAKIFPLRHLEDAPISLEKAKRQPRVDVDIFLKSDICVHGGFLEGSVRVNVKRRSHKSQPVLLCGGKIRLLGFEALPKDEKRFVFYQCSRELSDVAGNALDMLYCSEPDVEGYCRAKQGISTFPFTLHLDHSYETGTPKGYISLPAGPSVRYIAIVSLRIKKPNSGKKSVAHFYRECAVWPRLRADIILAPETRPIQLTVSEDSFSAEGKVFLTASLHRLCWIAGQLCHVKIKVANGSKKRLKTISLGLIQNITTFKERTRSQSHSEPRIDSACTSRETAQSTLTAGEKSTRGHASANGWWLGVPTGETETFMHSITIPEDALSIPGGVLFEISYTLKVTVHTKSFLPTDLYVSLPIEIVNSVSIDPPPTCSSIGDMHTDMPFDDGEASTSEQILGARSTTGSSRCQSPYSSDSGGPEEKYESDDNDLSASDSSISQVTRSLSHERPVNEITAAENHAEQGETALRFSDLYFSNLPSKMAADRQGQVTGFADRVEQKMAELKSAADHGNWKDHQIGITPAKPAAADFSDVSGFPSGCDKGEILPAAENMPRNGLAEGIHLSMPAADRLEVTVPASTVESYVGASVSHSSLPRHKSVKEKIRELEELAARS</sequence>
<feature type="region of interest" description="Disordered" evidence="1">
    <location>
        <begin position="381"/>
        <end position="417"/>
    </location>
</feature>
<dbReference type="AlphaFoldDB" id="A0A8H4R8W1"/>
<evidence type="ECO:0000256" key="1">
    <source>
        <dbReference type="SAM" id="MobiDB-lite"/>
    </source>
</evidence>
<dbReference type="SMART" id="SM01017">
    <property type="entry name" value="Arrestin_C"/>
    <property type="match status" value="1"/>
</dbReference>
<dbReference type="Proteomes" id="UP000521872">
    <property type="component" value="Unassembled WGS sequence"/>
</dbReference>
<dbReference type="Gene3D" id="2.60.40.640">
    <property type="match status" value="1"/>
</dbReference>
<feature type="domain" description="Arrestin C-terminal-like" evidence="2">
    <location>
        <begin position="330"/>
        <end position="490"/>
    </location>
</feature>
<dbReference type="InterPro" id="IPR011022">
    <property type="entry name" value="Arrestin_C-like"/>
</dbReference>
<dbReference type="InterPro" id="IPR050357">
    <property type="entry name" value="Arrestin_domain-protein"/>
</dbReference>
<gene>
    <name evidence="3" type="ORF">D9613_002240</name>
</gene>
<dbReference type="PANTHER" id="PTHR11188:SF17">
    <property type="entry name" value="FI21816P1"/>
    <property type="match status" value="1"/>
</dbReference>